<comment type="caution">
    <text evidence="2">The sequence shown here is derived from an EMBL/GenBank/DDBJ whole genome shotgun (WGS) entry which is preliminary data.</text>
</comment>
<evidence type="ECO:0000313" key="3">
    <source>
        <dbReference type="Proteomes" id="UP000529946"/>
    </source>
</evidence>
<dbReference type="InterPro" id="IPR051551">
    <property type="entry name" value="Autotransporter_adhesion"/>
</dbReference>
<dbReference type="Proteomes" id="UP000529946">
    <property type="component" value="Unassembled WGS sequence"/>
</dbReference>
<protein>
    <submittedName>
        <fullName evidence="2">Outer membrane autotransporter protein</fullName>
    </submittedName>
</protein>
<dbReference type="PANTHER" id="PTHR35037:SF3">
    <property type="entry name" value="C-TERMINAL REGION OF AIDA-LIKE PROTEIN"/>
    <property type="match status" value="1"/>
</dbReference>
<gene>
    <name evidence="2" type="ORF">GGR12_003268</name>
</gene>
<organism evidence="2 3">
    <name type="scientific">Brevundimonas lenta</name>
    <dbReference type="NCBI Taxonomy" id="424796"/>
    <lineage>
        <taxon>Bacteria</taxon>
        <taxon>Pseudomonadati</taxon>
        <taxon>Pseudomonadota</taxon>
        <taxon>Alphaproteobacteria</taxon>
        <taxon>Caulobacterales</taxon>
        <taxon>Caulobacteraceae</taxon>
        <taxon>Brevundimonas</taxon>
    </lineage>
</organism>
<dbReference type="InterPro" id="IPR006315">
    <property type="entry name" value="OM_autotransptr_brl_dom"/>
</dbReference>
<feature type="domain" description="Autotransporter" evidence="1">
    <location>
        <begin position="5"/>
        <end position="287"/>
    </location>
</feature>
<dbReference type="PROSITE" id="PS51208">
    <property type="entry name" value="AUTOTRANSPORTER"/>
    <property type="match status" value="1"/>
</dbReference>
<dbReference type="NCBIfam" id="TIGR01414">
    <property type="entry name" value="autotrans_barl"/>
    <property type="match status" value="1"/>
</dbReference>
<sequence length="287" mass="31034">MLLTNRTPVSGAWGRAFTRQIETTSIAATPNSSVHPSWDGDLTGVQAGADLWAGDVPGGGSWRVGLSVAHAEARGDVRGALVPAPQQPSGSLRVTSDSFGGYVTYIGHQGWYLDGVAVYGLHDLRLTSRTAQRLELEGESGALSLETGYPMRVSPGWVVEPQAQFIWQRSKIDRIDNPPSSVQFNSRDDLIGRLGVRFESHATAGTATILPFFSVDWIVPLDKESGILFNADSLTVHGGEELLNVSAGFDAQLTPMMSTYLTMDWGTDLDGDRYQSFGAMFGVRVVW</sequence>
<dbReference type="EMBL" id="JACIDM010000003">
    <property type="protein sequence ID" value="MBB4084380.1"/>
    <property type="molecule type" value="Genomic_DNA"/>
</dbReference>
<dbReference type="SMART" id="SM00869">
    <property type="entry name" value="Autotransporter"/>
    <property type="match status" value="1"/>
</dbReference>
<dbReference type="InterPro" id="IPR036709">
    <property type="entry name" value="Autotransporte_beta_dom_sf"/>
</dbReference>
<proteinExistence type="predicted"/>
<dbReference type="Pfam" id="PF03797">
    <property type="entry name" value="Autotransporter"/>
    <property type="match status" value="1"/>
</dbReference>
<dbReference type="GO" id="GO:0019867">
    <property type="term" value="C:outer membrane"/>
    <property type="evidence" value="ECO:0007669"/>
    <property type="project" value="InterPro"/>
</dbReference>
<dbReference type="InterPro" id="IPR005546">
    <property type="entry name" value="Autotransporte_beta"/>
</dbReference>
<keyword evidence="3" id="KW-1185">Reference proteome</keyword>
<reference evidence="2 3" key="1">
    <citation type="submission" date="2020-08" db="EMBL/GenBank/DDBJ databases">
        <title>Genomic Encyclopedia of Type Strains, Phase IV (KMG-IV): sequencing the most valuable type-strain genomes for metagenomic binning, comparative biology and taxonomic classification.</title>
        <authorList>
            <person name="Goeker M."/>
        </authorList>
    </citation>
    <scope>NUCLEOTIDE SEQUENCE [LARGE SCALE GENOMIC DNA]</scope>
    <source>
        <strain evidence="2 3">DSM 23960</strain>
    </source>
</reference>
<dbReference type="PANTHER" id="PTHR35037">
    <property type="entry name" value="C-TERMINAL REGION OF AIDA-LIKE PROTEIN"/>
    <property type="match status" value="1"/>
</dbReference>
<name>A0A7W6NRP1_9CAUL</name>
<dbReference type="Gene3D" id="2.40.128.130">
    <property type="entry name" value="Autotransporter beta-domain"/>
    <property type="match status" value="1"/>
</dbReference>
<dbReference type="AlphaFoldDB" id="A0A7W6NRP1"/>
<evidence type="ECO:0000313" key="2">
    <source>
        <dbReference type="EMBL" id="MBB4084380.1"/>
    </source>
</evidence>
<dbReference type="SUPFAM" id="SSF103515">
    <property type="entry name" value="Autotransporter"/>
    <property type="match status" value="1"/>
</dbReference>
<accession>A0A7W6NRP1</accession>
<evidence type="ECO:0000259" key="1">
    <source>
        <dbReference type="PROSITE" id="PS51208"/>
    </source>
</evidence>